<dbReference type="CDD" id="cd21029">
    <property type="entry name" value="IgC1_CD1"/>
    <property type="match status" value="1"/>
</dbReference>
<dbReference type="FunFam" id="2.60.40.10:FF:000254">
    <property type="entry name" value="Antigen-presenting glycoprotein CD1d1"/>
    <property type="match status" value="1"/>
</dbReference>
<evidence type="ECO:0000256" key="9">
    <source>
        <dbReference type="ARBA" id="ARBA00023180"/>
    </source>
</evidence>
<keyword evidence="8 14" id="KW-0472">Membrane</keyword>
<protein>
    <recommendedName>
        <fullName evidence="15">Ig-like domain-containing protein</fullName>
    </recommendedName>
</protein>
<keyword evidence="9" id="KW-0325">Glycoprotein</keyword>
<dbReference type="PROSITE" id="PS50835">
    <property type="entry name" value="IG_LIKE"/>
    <property type="match status" value="1"/>
</dbReference>
<dbReference type="AlphaFoldDB" id="A0A8B9X4R4"/>
<dbReference type="GO" id="GO:0030883">
    <property type="term" value="F:endogenous lipid antigen binding"/>
    <property type="evidence" value="ECO:0007669"/>
    <property type="project" value="TreeGrafter"/>
</dbReference>
<evidence type="ECO:0000313" key="16">
    <source>
        <dbReference type="Ensembl" id="ENSBGRP00000015321.1"/>
    </source>
</evidence>
<evidence type="ECO:0000259" key="15">
    <source>
        <dbReference type="PROSITE" id="PS50835"/>
    </source>
</evidence>
<feature type="region of interest" description="Disordered" evidence="13">
    <location>
        <begin position="106"/>
        <end position="130"/>
    </location>
</feature>
<keyword evidence="17" id="KW-1185">Reference proteome</keyword>
<sequence length="515" mass="57295">MRGTIWQMKKDPWTEGLEASPGRVRMGVLPASRLKNWLATGSSSGFREPGKPGVCGRSLGKDGGGGGWGGDSRSESRARKWGAGCFCSSGGFRRFGGVLRMSGTGLRAERGSRAGKGDDARGGRAETDAPRKAGSLIHQPENLLLPAFSCLAPGDRARFRASRHHPFFPNLTVCFFLFFFLVPSVLSLPCPRLLRSVFSPAPHMSFPFHGLQISSFANRSWTRTDGLAWLGELQPYTWRNESNTIGFLKPWSRGTFSDQQWEQLQHTFLVYRSSFTRDIWEFVKMLPGDYPLEIQVSGGCELLPRNISESFLRAAFQGKDVLSFQGMSWVSAPDAPPFIQEVCKRLNQDQGTKETVHWLLHDICPELVRGLLQTGKSELEKQVKPEAWLSSGPSPGPGHLLLVCHVSGFYPKPVRVMWMRGEQEEPGTRQGDVMPNADSTWYLRVTLDVAAGEAAGLSCQVKHSSLGDQDIILYWDGNHVSRGLIVALVLLVFVLLFVGGLVFWFRKHRRYQDIP</sequence>
<dbReference type="GO" id="GO:0071723">
    <property type="term" value="F:lipopeptide binding"/>
    <property type="evidence" value="ECO:0007669"/>
    <property type="project" value="TreeGrafter"/>
</dbReference>
<dbReference type="InterPro" id="IPR050208">
    <property type="entry name" value="MHC_class-I_related"/>
</dbReference>
<dbReference type="GO" id="GO:0048006">
    <property type="term" value="P:antigen processing and presentation, endogenous lipid antigen via MHC class Ib"/>
    <property type="evidence" value="ECO:0007669"/>
    <property type="project" value="TreeGrafter"/>
</dbReference>
<dbReference type="InterPro" id="IPR011161">
    <property type="entry name" value="MHC_I-like_Ag-recog"/>
</dbReference>
<reference evidence="16" key="2">
    <citation type="submission" date="2025-08" db="UniProtKB">
        <authorList>
            <consortium name="Ensembl"/>
        </authorList>
    </citation>
    <scope>IDENTIFICATION</scope>
</reference>
<dbReference type="Pfam" id="PF16497">
    <property type="entry name" value="MHC_I_3"/>
    <property type="match status" value="1"/>
</dbReference>
<feature type="compositionally biased region" description="Basic and acidic residues" evidence="13">
    <location>
        <begin position="107"/>
        <end position="130"/>
    </location>
</feature>
<dbReference type="SMART" id="SM00407">
    <property type="entry name" value="IGc1"/>
    <property type="match status" value="1"/>
</dbReference>
<dbReference type="InterPro" id="IPR013783">
    <property type="entry name" value="Ig-like_fold"/>
</dbReference>
<dbReference type="GO" id="GO:0005765">
    <property type="term" value="C:lysosomal membrane"/>
    <property type="evidence" value="ECO:0007669"/>
    <property type="project" value="UniProtKB-SubCell"/>
</dbReference>
<evidence type="ECO:0000256" key="2">
    <source>
        <dbReference type="ARBA" id="ARBA00004608"/>
    </source>
</evidence>
<evidence type="ECO:0000313" key="17">
    <source>
        <dbReference type="Proteomes" id="UP000694520"/>
    </source>
</evidence>
<dbReference type="GO" id="GO:0030884">
    <property type="term" value="F:exogenous lipid antigen binding"/>
    <property type="evidence" value="ECO:0007669"/>
    <property type="project" value="TreeGrafter"/>
</dbReference>
<reference evidence="16" key="1">
    <citation type="submission" date="2019-05" db="EMBL/GenBank/DDBJ databases">
        <authorList>
            <person name="Zhang S."/>
            <person name="Liu J."/>
        </authorList>
    </citation>
    <scope>NUCLEOTIDE SEQUENCE [LARGE SCALE GENOMIC DNA]</scope>
</reference>
<dbReference type="FunFam" id="3.30.500.10:FF:000002">
    <property type="entry name" value="Antigen-presenting glycoprotein CD1d1"/>
    <property type="match status" value="1"/>
</dbReference>
<comment type="function">
    <text evidence="12">Antigen-presenting protein that binds self and non-self glycolipids and presents them to T-cell receptors on natural killer T-cells.</text>
</comment>
<dbReference type="GO" id="GO:0005615">
    <property type="term" value="C:extracellular space"/>
    <property type="evidence" value="ECO:0007669"/>
    <property type="project" value="TreeGrafter"/>
</dbReference>
<name>A0A8B9X4R4_BOSMU</name>
<evidence type="ECO:0000256" key="8">
    <source>
        <dbReference type="ARBA" id="ARBA00023136"/>
    </source>
</evidence>
<dbReference type="Proteomes" id="UP000694520">
    <property type="component" value="Chromosome 3"/>
</dbReference>
<reference evidence="16" key="3">
    <citation type="submission" date="2025-09" db="UniProtKB">
        <authorList>
            <consortium name="Ensembl"/>
        </authorList>
    </citation>
    <scope>IDENTIFICATION</scope>
</reference>
<feature type="domain" description="Ig-like" evidence="15">
    <location>
        <begin position="365"/>
        <end position="465"/>
    </location>
</feature>
<accession>A0A8B9X4R4</accession>
<feature type="transmembrane region" description="Helical" evidence="14">
    <location>
        <begin position="484"/>
        <end position="505"/>
    </location>
</feature>
<dbReference type="InterPro" id="IPR037055">
    <property type="entry name" value="MHC_I-like_Ag-recog_sf"/>
</dbReference>
<dbReference type="InterPro" id="IPR003597">
    <property type="entry name" value="Ig_C1-set"/>
</dbReference>
<dbReference type="PANTHER" id="PTHR16675:SF175">
    <property type="entry name" value="ANTIGEN-PRESENTING GLYCOPROTEIN CD1D"/>
    <property type="match status" value="1"/>
</dbReference>
<evidence type="ECO:0000256" key="5">
    <source>
        <dbReference type="ARBA" id="ARBA00022588"/>
    </source>
</evidence>
<dbReference type="Gene3D" id="3.30.500.10">
    <property type="entry name" value="MHC class I-like antigen recognition-like"/>
    <property type="match status" value="1"/>
</dbReference>
<evidence type="ECO:0000256" key="12">
    <source>
        <dbReference type="ARBA" id="ARBA00037531"/>
    </source>
</evidence>
<dbReference type="GO" id="GO:0001916">
    <property type="term" value="P:positive regulation of T cell mediated cytotoxicity"/>
    <property type="evidence" value="ECO:0007669"/>
    <property type="project" value="TreeGrafter"/>
</dbReference>
<dbReference type="InterPro" id="IPR011162">
    <property type="entry name" value="MHC_I/II-like_Ag-recog"/>
</dbReference>
<dbReference type="GO" id="GO:0048007">
    <property type="term" value="P:antigen processing and presentation, exogenous lipid antigen via MHC class Ib"/>
    <property type="evidence" value="ECO:0007669"/>
    <property type="project" value="TreeGrafter"/>
</dbReference>
<dbReference type="GO" id="GO:0009897">
    <property type="term" value="C:external side of plasma membrane"/>
    <property type="evidence" value="ECO:0007669"/>
    <property type="project" value="TreeGrafter"/>
</dbReference>
<evidence type="ECO:0000256" key="1">
    <source>
        <dbReference type="ARBA" id="ARBA00004251"/>
    </source>
</evidence>
<feature type="transmembrane region" description="Helical" evidence="14">
    <location>
        <begin position="167"/>
        <end position="186"/>
    </location>
</feature>
<keyword evidence="10" id="KW-0458">Lysosome</keyword>
<dbReference type="GO" id="GO:0045087">
    <property type="term" value="P:innate immune response"/>
    <property type="evidence" value="ECO:0007669"/>
    <property type="project" value="UniProtKB-KW"/>
</dbReference>
<dbReference type="InterPro" id="IPR007110">
    <property type="entry name" value="Ig-like_dom"/>
</dbReference>
<keyword evidence="6" id="KW-0967">Endosome</keyword>
<keyword evidence="11" id="KW-0393">Immunoglobulin domain</keyword>
<evidence type="ECO:0000256" key="10">
    <source>
        <dbReference type="ARBA" id="ARBA00023228"/>
    </source>
</evidence>
<keyword evidence="14" id="KW-0812">Transmembrane</keyword>
<keyword evidence="4" id="KW-1003">Cell membrane</keyword>
<dbReference type="SUPFAM" id="SSF54452">
    <property type="entry name" value="MHC antigen-recognition domain"/>
    <property type="match status" value="1"/>
</dbReference>
<evidence type="ECO:0000256" key="3">
    <source>
        <dbReference type="ARBA" id="ARBA00004656"/>
    </source>
</evidence>
<keyword evidence="7" id="KW-0391">Immunity</keyword>
<dbReference type="Pfam" id="PF07654">
    <property type="entry name" value="C1-set"/>
    <property type="match status" value="1"/>
</dbReference>
<evidence type="ECO:0000256" key="6">
    <source>
        <dbReference type="ARBA" id="ARBA00022753"/>
    </source>
</evidence>
<evidence type="ECO:0000256" key="11">
    <source>
        <dbReference type="ARBA" id="ARBA00023319"/>
    </source>
</evidence>
<dbReference type="GO" id="GO:0010008">
    <property type="term" value="C:endosome membrane"/>
    <property type="evidence" value="ECO:0007669"/>
    <property type="project" value="UniProtKB-SubCell"/>
</dbReference>
<dbReference type="GeneTree" id="ENSGT01120000271825"/>
<evidence type="ECO:0000256" key="4">
    <source>
        <dbReference type="ARBA" id="ARBA00022475"/>
    </source>
</evidence>
<feature type="region of interest" description="Disordered" evidence="13">
    <location>
        <begin position="40"/>
        <end position="75"/>
    </location>
</feature>
<dbReference type="InterPro" id="IPR036179">
    <property type="entry name" value="Ig-like_dom_sf"/>
</dbReference>
<dbReference type="PANTHER" id="PTHR16675">
    <property type="entry name" value="MHC CLASS I-RELATED"/>
    <property type="match status" value="1"/>
</dbReference>
<dbReference type="SUPFAM" id="SSF48726">
    <property type="entry name" value="Immunoglobulin"/>
    <property type="match status" value="1"/>
</dbReference>
<keyword evidence="5" id="KW-0399">Innate immunity</keyword>
<evidence type="ECO:0000256" key="13">
    <source>
        <dbReference type="SAM" id="MobiDB-lite"/>
    </source>
</evidence>
<evidence type="ECO:0000256" key="14">
    <source>
        <dbReference type="SAM" id="Phobius"/>
    </source>
</evidence>
<keyword evidence="14" id="KW-1133">Transmembrane helix</keyword>
<dbReference type="Ensembl" id="ENSBGRT00000017660.1">
    <property type="protein sequence ID" value="ENSBGRP00000015321.1"/>
    <property type="gene ID" value="ENSBGRG00000009611.1"/>
</dbReference>
<proteinExistence type="predicted"/>
<comment type="subcellular location">
    <subcellularLocation>
        <location evidence="1">Cell membrane</location>
        <topology evidence="1">Single-pass type I membrane protein</topology>
    </subcellularLocation>
    <subcellularLocation>
        <location evidence="2">Endosome membrane</location>
    </subcellularLocation>
    <subcellularLocation>
        <location evidence="3">Lysosome membrane</location>
    </subcellularLocation>
</comment>
<organism evidence="16 17">
    <name type="scientific">Bos mutus grunniens</name>
    <name type="common">Wild yak</name>
    <name type="synonym">Bos grunniens</name>
    <dbReference type="NCBI Taxonomy" id="30521"/>
    <lineage>
        <taxon>Eukaryota</taxon>
        <taxon>Metazoa</taxon>
        <taxon>Chordata</taxon>
        <taxon>Craniata</taxon>
        <taxon>Vertebrata</taxon>
        <taxon>Euteleostomi</taxon>
        <taxon>Mammalia</taxon>
        <taxon>Eutheria</taxon>
        <taxon>Laurasiatheria</taxon>
        <taxon>Artiodactyla</taxon>
        <taxon>Ruminantia</taxon>
        <taxon>Pecora</taxon>
        <taxon>Bovidae</taxon>
        <taxon>Bovinae</taxon>
        <taxon>Bos</taxon>
    </lineage>
</organism>
<evidence type="ECO:0000256" key="7">
    <source>
        <dbReference type="ARBA" id="ARBA00022859"/>
    </source>
</evidence>
<feature type="compositionally biased region" description="Gly residues" evidence="13">
    <location>
        <begin position="61"/>
        <end position="70"/>
    </location>
</feature>
<dbReference type="Gene3D" id="2.60.40.10">
    <property type="entry name" value="Immunoglobulins"/>
    <property type="match status" value="1"/>
</dbReference>